<reference evidence="1 2" key="1">
    <citation type="journal article" date="2019" name="Sci. Rep.">
        <title>Orb-weaving spider Araneus ventricosus genome elucidates the spidroin gene catalogue.</title>
        <authorList>
            <person name="Kono N."/>
            <person name="Nakamura H."/>
            <person name="Ohtoshi R."/>
            <person name="Moran D.A.P."/>
            <person name="Shinohara A."/>
            <person name="Yoshida Y."/>
            <person name="Fujiwara M."/>
            <person name="Mori M."/>
            <person name="Tomita M."/>
            <person name="Arakawa K."/>
        </authorList>
    </citation>
    <scope>NUCLEOTIDE SEQUENCE [LARGE SCALE GENOMIC DNA]</scope>
</reference>
<dbReference type="AlphaFoldDB" id="A0A4Y2A3X9"/>
<dbReference type="EMBL" id="BGPR01000004">
    <property type="protein sequence ID" value="GBL74129.1"/>
    <property type="molecule type" value="Genomic_DNA"/>
</dbReference>
<protein>
    <submittedName>
        <fullName evidence="1">Uncharacterized protein</fullName>
    </submittedName>
</protein>
<comment type="caution">
    <text evidence="1">The sequence shown here is derived from an EMBL/GenBank/DDBJ whole genome shotgun (WGS) entry which is preliminary data.</text>
</comment>
<evidence type="ECO:0000313" key="1">
    <source>
        <dbReference type="EMBL" id="GBL74129.1"/>
    </source>
</evidence>
<dbReference type="Proteomes" id="UP000499080">
    <property type="component" value="Unassembled WGS sequence"/>
</dbReference>
<evidence type="ECO:0000313" key="2">
    <source>
        <dbReference type="Proteomes" id="UP000499080"/>
    </source>
</evidence>
<gene>
    <name evidence="1" type="ORF">AVEN_231023_1</name>
</gene>
<keyword evidence="2" id="KW-1185">Reference proteome</keyword>
<sequence>MSDWKAGHGSGVMGECRVAHQLQVRHPNNPNTIENPVLDFSKCLSNKAHSLTLVALIHQRWWVSAKNPTFLTGVFYKEESKIARRNLTRAVILKEGSGHEDL</sequence>
<proteinExistence type="predicted"/>
<organism evidence="1 2">
    <name type="scientific">Araneus ventricosus</name>
    <name type="common">Orbweaver spider</name>
    <name type="synonym">Epeira ventricosa</name>
    <dbReference type="NCBI Taxonomy" id="182803"/>
    <lineage>
        <taxon>Eukaryota</taxon>
        <taxon>Metazoa</taxon>
        <taxon>Ecdysozoa</taxon>
        <taxon>Arthropoda</taxon>
        <taxon>Chelicerata</taxon>
        <taxon>Arachnida</taxon>
        <taxon>Araneae</taxon>
        <taxon>Araneomorphae</taxon>
        <taxon>Entelegynae</taxon>
        <taxon>Araneoidea</taxon>
        <taxon>Araneidae</taxon>
        <taxon>Araneus</taxon>
    </lineage>
</organism>
<accession>A0A4Y2A3X9</accession>
<name>A0A4Y2A3X9_ARAVE</name>